<evidence type="ECO:0000313" key="2">
    <source>
        <dbReference type="EMBL" id="TFK36058.1"/>
    </source>
</evidence>
<dbReference type="AlphaFoldDB" id="A0A5C3LVW8"/>
<dbReference type="Pfam" id="PF20976">
    <property type="entry name" value="Pop8"/>
    <property type="match status" value="1"/>
</dbReference>
<name>A0A5C3LVW8_9AGAR</name>
<accession>A0A5C3LVW8</accession>
<keyword evidence="3" id="KW-1185">Reference proteome</keyword>
<organism evidence="2 3">
    <name type="scientific">Crucibulum laeve</name>
    <dbReference type="NCBI Taxonomy" id="68775"/>
    <lineage>
        <taxon>Eukaryota</taxon>
        <taxon>Fungi</taxon>
        <taxon>Dikarya</taxon>
        <taxon>Basidiomycota</taxon>
        <taxon>Agaricomycotina</taxon>
        <taxon>Agaricomycetes</taxon>
        <taxon>Agaricomycetidae</taxon>
        <taxon>Agaricales</taxon>
        <taxon>Agaricineae</taxon>
        <taxon>Nidulariaceae</taxon>
        <taxon>Crucibulum</taxon>
    </lineage>
</organism>
<dbReference type="Proteomes" id="UP000308652">
    <property type="component" value="Unassembled WGS sequence"/>
</dbReference>
<gene>
    <name evidence="2" type="ORF">BDQ12DRAFT_257713</name>
</gene>
<feature type="domain" description="Ribonucleases P/MRP subunit Pop8-like" evidence="1">
    <location>
        <begin position="22"/>
        <end position="79"/>
    </location>
</feature>
<dbReference type="EMBL" id="ML213616">
    <property type="protein sequence ID" value="TFK36058.1"/>
    <property type="molecule type" value="Genomic_DNA"/>
</dbReference>
<sequence>MTQSSPLPLSQHFMRLSISPPTADALTVRKVISDALNATFGLTSASTYVDVLWVKEDGEECVLRTGLEDVMKVLAAITSSSDSPRLSVVKESPFLPSLLCDNTPL</sequence>
<proteinExistence type="predicted"/>
<dbReference type="InterPro" id="IPR049128">
    <property type="entry name" value="Pop8-like_dom"/>
</dbReference>
<protein>
    <recommendedName>
        <fullName evidence="1">Ribonucleases P/MRP subunit Pop8-like domain-containing protein</fullName>
    </recommendedName>
</protein>
<dbReference type="OrthoDB" id="3265020at2759"/>
<reference evidence="2 3" key="1">
    <citation type="journal article" date="2019" name="Nat. Ecol. Evol.">
        <title>Megaphylogeny resolves global patterns of mushroom evolution.</title>
        <authorList>
            <person name="Varga T."/>
            <person name="Krizsan K."/>
            <person name="Foldi C."/>
            <person name="Dima B."/>
            <person name="Sanchez-Garcia M."/>
            <person name="Sanchez-Ramirez S."/>
            <person name="Szollosi G.J."/>
            <person name="Szarkandi J.G."/>
            <person name="Papp V."/>
            <person name="Albert L."/>
            <person name="Andreopoulos W."/>
            <person name="Angelini C."/>
            <person name="Antonin V."/>
            <person name="Barry K.W."/>
            <person name="Bougher N.L."/>
            <person name="Buchanan P."/>
            <person name="Buyck B."/>
            <person name="Bense V."/>
            <person name="Catcheside P."/>
            <person name="Chovatia M."/>
            <person name="Cooper J."/>
            <person name="Damon W."/>
            <person name="Desjardin D."/>
            <person name="Finy P."/>
            <person name="Geml J."/>
            <person name="Haridas S."/>
            <person name="Hughes K."/>
            <person name="Justo A."/>
            <person name="Karasinski D."/>
            <person name="Kautmanova I."/>
            <person name="Kiss B."/>
            <person name="Kocsube S."/>
            <person name="Kotiranta H."/>
            <person name="LaButti K.M."/>
            <person name="Lechner B.E."/>
            <person name="Liimatainen K."/>
            <person name="Lipzen A."/>
            <person name="Lukacs Z."/>
            <person name="Mihaltcheva S."/>
            <person name="Morgado L.N."/>
            <person name="Niskanen T."/>
            <person name="Noordeloos M.E."/>
            <person name="Ohm R.A."/>
            <person name="Ortiz-Santana B."/>
            <person name="Ovrebo C."/>
            <person name="Racz N."/>
            <person name="Riley R."/>
            <person name="Savchenko A."/>
            <person name="Shiryaev A."/>
            <person name="Soop K."/>
            <person name="Spirin V."/>
            <person name="Szebenyi C."/>
            <person name="Tomsovsky M."/>
            <person name="Tulloss R.E."/>
            <person name="Uehling J."/>
            <person name="Grigoriev I.V."/>
            <person name="Vagvolgyi C."/>
            <person name="Papp T."/>
            <person name="Martin F.M."/>
            <person name="Miettinen O."/>
            <person name="Hibbett D.S."/>
            <person name="Nagy L.G."/>
        </authorList>
    </citation>
    <scope>NUCLEOTIDE SEQUENCE [LARGE SCALE GENOMIC DNA]</scope>
    <source>
        <strain evidence="2 3">CBS 166.37</strain>
    </source>
</reference>
<evidence type="ECO:0000259" key="1">
    <source>
        <dbReference type="Pfam" id="PF20976"/>
    </source>
</evidence>
<evidence type="ECO:0000313" key="3">
    <source>
        <dbReference type="Proteomes" id="UP000308652"/>
    </source>
</evidence>